<dbReference type="InterPro" id="IPR011257">
    <property type="entry name" value="DNA_glycosylase"/>
</dbReference>
<accession>A0A0R2I1J8</accession>
<gene>
    <name evidence="6" type="ORF">IV45_GL000077</name>
</gene>
<dbReference type="AlphaFoldDB" id="A0A0R2I1J8"/>
<dbReference type="SMART" id="SM00478">
    <property type="entry name" value="ENDO3c"/>
    <property type="match status" value="1"/>
</dbReference>
<dbReference type="PIRSF" id="PIRSF001435">
    <property type="entry name" value="Nth"/>
    <property type="match status" value="1"/>
</dbReference>
<feature type="domain" description="HhH-GPD" evidence="5">
    <location>
        <begin position="37"/>
        <end position="194"/>
    </location>
</feature>
<evidence type="ECO:0000256" key="1">
    <source>
        <dbReference type="ARBA" id="ARBA00022485"/>
    </source>
</evidence>
<evidence type="ECO:0000256" key="3">
    <source>
        <dbReference type="ARBA" id="ARBA00023004"/>
    </source>
</evidence>
<evidence type="ECO:0000256" key="4">
    <source>
        <dbReference type="ARBA" id="ARBA00023014"/>
    </source>
</evidence>
<reference evidence="6 7" key="1">
    <citation type="journal article" date="2015" name="Genome Announc.">
        <title>Expanding the biotechnology potential of lactobacilli through comparative genomics of 213 strains and associated genera.</title>
        <authorList>
            <person name="Sun Z."/>
            <person name="Harris H.M."/>
            <person name="McCann A."/>
            <person name="Guo C."/>
            <person name="Argimon S."/>
            <person name="Zhang W."/>
            <person name="Yang X."/>
            <person name="Jeffery I.B."/>
            <person name="Cooney J.C."/>
            <person name="Kagawa T.F."/>
            <person name="Liu W."/>
            <person name="Song Y."/>
            <person name="Salvetti E."/>
            <person name="Wrobel A."/>
            <person name="Rasinkangas P."/>
            <person name="Parkhill J."/>
            <person name="Rea M.C."/>
            <person name="O'Sullivan O."/>
            <person name="Ritari J."/>
            <person name="Douillard F.P."/>
            <person name="Paul Ross R."/>
            <person name="Yang R."/>
            <person name="Briner A.E."/>
            <person name="Felis G.E."/>
            <person name="de Vos W.M."/>
            <person name="Barrangou R."/>
            <person name="Klaenhammer T.R."/>
            <person name="Caufield P.W."/>
            <person name="Cui Y."/>
            <person name="Zhang H."/>
            <person name="O'Toole P.W."/>
        </authorList>
    </citation>
    <scope>NUCLEOTIDE SEQUENCE [LARGE SCALE GENOMIC DNA]</scope>
    <source>
        <strain evidence="6 7">DSM 17896</strain>
    </source>
</reference>
<dbReference type="GO" id="GO:0046872">
    <property type="term" value="F:metal ion binding"/>
    <property type="evidence" value="ECO:0007669"/>
    <property type="project" value="UniProtKB-KW"/>
</dbReference>
<evidence type="ECO:0000256" key="2">
    <source>
        <dbReference type="ARBA" id="ARBA00022723"/>
    </source>
</evidence>
<evidence type="ECO:0000259" key="5">
    <source>
        <dbReference type="SMART" id="SM00478"/>
    </source>
</evidence>
<keyword evidence="1" id="KW-0004">4Fe-4S</keyword>
<keyword evidence="4" id="KW-0411">Iron-sulfur</keyword>
<dbReference type="STRING" id="396268.IV45_GL000077"/>
<evidence type="ECO:0000313" key="6">
    <source>
        <dbReference type="EMBL" id="KRN59042.1"/>
    </source>
</evidence>
<dbReference type="Proteomes" id="UP000050934">
    <property type="component" value="Unassembled WGS sequence"/>
</dbReference>
<evidence type="ECO:0000313" key="7">
    <source>
        <dbReference type="Proteomes" id="UP000050934"/>
    </source>
</evidence>
<dbReference type="GO" id="GO:0006284">
    <property type="term" value="P:base-excision repair"/>
    <property type="evidence" value="ECO:0007669"/>
    <property type="project" value="InterPro"/>
</dbReference>
<proteinExistence type="predicted"/>
<dbReference type="PANTHER" id="PTHR10359">
    <property type="entry name" value="A/G-SPECIFIC ADENINE GLYCOSYLASE/ENDONUCLEASE III"/>
    <property type="match status" value="1"/>
</dbReference>
<protein>
    <submittedName>
        <fullName evidence="6">Base excision DNA repair protein, HhH-GPD family</fullName>
    </submittedName>
</protein>
<dbReference type="EMBL" id="JQBW01000006">
    <property type="protein sequence ID" value="KRN59042.1"/>
    <property type="molecule type" value="Genomic_DNA"/>
</dbReference>
<dbReference type="CDD" id="cd00056">
    <property type="entry name" value="ENDO3c"/>
    <property type="match status" value="1"/>
</dbReference>
<keyword evidence="7" id="KW-1185">Reference proteome</keyword>
<keyword evidence="3" id="KW-0408">Iron</keyword>
<keyword evidence="2" id="KW-0479">Metal-binding</keyword>
<dbReference type="Gene3D" id="1.10.340.30">
    <property type="entry name" value="Hypothetical protein, domain 2"/>
    <property type="match status" value="1"/>
</dbReference>
<comment type="caution">
    <text evidence="6">The sequence shown here is derived from an EMBL/GenBank/DDBJ whole genome shotgun (WGS) entry which is preliminary data.</text>
</comment>
<organism evidence="6 7">
    <name type="scientific">Limosilactobacillus secaliphilus</name>
    <dbReference type="NCBI Taxonomy" id="396268"/>
    <lineage>
        <taxon>Bacteria</taxon>
        <taxon>Bacillati</taxon>
        <taxon>Bacillota</taxon>
        <taxon>Bacilli</taxon>
        <taxon>Lactobacillales</taxon>
        <taxon>Lactobacillaceae</taxon>
        <taxon>Limosilactobacillus</taxon>
    </lineage>
</organism>
<dbReference type="PANTHER" id="PTHR10359:SF19">
    <property type="entry name" value="DNA REPAIR GLYCOSYLASE MJ1434-RELATED"/>
    <property type="match status" value="1"/>
</dbReference>
<dbReference type="GO" id="GO:0051539">
    <property type="term" value="F:4 iron, 4 sulfur cluster binding"/>
    <property type="evidence" value="ECO:0007669"/>
    <property type="project" value="UniProtKB-KW"/>
</dbReference>
<sequence>MMKLTLRQLYDKMHEHMGPSGWWPAESKEEIICGAILIQNTNWQNADRAVANLRASTGFDPKKLHTLTISQLQELVRPAGFFHNKSLAIQTVFDWLARFDFDYGRIATTYRAQLRKALLDLHGVGQETADVLRVYIFDQPAFVSDKYARTLVSHLGAGTYKSYQDLARHCQLSANFSVADAQDFHGLIDEFGKQYFRGKDRFDDSFLATDRLVL</sequence>
<dbReference type="GO" id="GO:0003824">
    <property type="term" value="F:catalytic activity"/>
    <property type="evidence" value="ECO:0007669"/>
    <property type="project" value="InterPro"/>
</dbReference>
<dbReference type="Pfam" id="PF00730">
    <property type="entry name" value="HhH-GPD"/>
    <property type="match status" value="1"/>
</dbReference>
<name>A0A0R2I1J8_9LACO</name>
<dbReference type="PATRIC" id="fig|396268.3.peg.78"/>
<dbReference type="InterPro" id="IPR003265">
    <property type="entry name" value="HhH-GPD_domain"/>
</dbReference>
<dbReference type="SUPFAM" id="SSF48150">
    <property type="entry name" value="DNA-glycosylase"/>
    <property type="match status" value="1"/>
</dbReference>